<evidence type="ECO:0000256" key="2">
    <source>
        <dbReference type="SAM" id="MobiDB-lite"/>
    </source>
</evidence>
<dbReference type="PROSITE" id="PS50119">
    <property type="entry name" value="ZF_BBOX"/>
    <property type="match status" value="1"/>
</dbReference>
<keyword evidence="6" id="KW-1185">Reference proteome</keyword>
<keyword evidence="1" id="KW-0479">Metal-binding</keyword>
<keyword evidence="1" id="KW-0862">Zinc</keyword>
<dbReference type="Proteomes" id="UP000685013">
    <property type="component" value="Chromosome 4"/>
</dbReference>
<keyword evidence="3" id="KW-1133">Transmembrane helix</keyword>
<name>A0AAV6NP46_9ROSI</name>
<feature type="compositionally biased region" description="Low complexity" evidence="2">
    <location>
        <begin position="244"/>
        <end position="259"/>
    </location>
</feature>
<organism evidence="5 6">
    <name type="scientific">Cucurbita argyrosperma subsp. sororia</name>
    <dbReference type="NCBI Taxonomy" id="37648"/>
    <lineage>
        <taxon>Eukaryota</taxon>
        <taxon>Viridiplantae</taxon>
        <taxon>Streptophyta</taxon>
        <taxon>Embryophyta</taxon>
        <taxon>Tracheophyta</taxon>
        <taxon>Spermatophyta</taxon>
        <taxon>Magnoliopsida</taxon>
        <taxon>eudicotyledons</taxon>
        <taxon>Gunneridae</taxon>
        <taxon>Pentapetalae</taxon>
        <taxon>rosids</taxon>
        <taxon>fabids</taxon>
        <taxon>Cucurbitales</taxon>
        <taxon>Cucurbitaceae</taxon>
        <taxon>Cucurbiteae</taxon>
        <taxon>Cucurbita</taxon>
    </lineage>
</organism>
<sequence>MFVYQTRGTNIVNNTVSIFSLIFVFLFVLPPVAELNPIYPLLLLRSCTGFSRSVRSPIGRICYNYVSFLVKQMETDCLDTLLNTKFFTPCNLHPSLQTYKFCIDCSVSFCTNCTVRNLHGQVRIWRYSYHDVVRVQVMKNHFCCAEIQSYRVNGEIAVHLNSPGQPVDTKSPKRKFGHFCEDCGRSVNDPHPFCSIACKVSVNSKFKEQIIGTIIYPSPESINLSFKEKSSPETEAWELESTISVAESTEETQATSSSSRPRKHRRKDIPHRCPFF</sequence>
<dbReference type="AlphaFoldDB" id="A0AAV6NP46"/>
<evidence type="ECO:0000313" key="5">
    <source>
        <dbReference type="EMBL" id="KAG6600856.1"/>
    </source>
</evidence>
<feature type="domain" description="B box-type" evidence="4">
    <location>
        <begin position="90"/>
        <end position="135"/>
    </location>
</feature>
<protein>
    <recommendedName>
        <fullName evidence="4">B box-type domain-containing protein</fullName>
    </recommendedName>
</protein>
<dbReference type="InterPro" id="IPR006734">
    <property type="entry name" value="PLATZ"/>
</dbReference>
<dbReference type="PANTHER" id="PTHR31065:SF41">
    <property type="entry name" value="PLATZ TRANSCRIPTION FACTOR FAMILY PROTEIN"/>
    <property type="match status" value="1"/>
</dbReference>
<feature type="non-terminal residue" evidence="5">
    <location>
        <position position="1"/>
    </location>
</feature>
<keyword evidence="3" id="KW-0812">Transmembrane</keyword>
<evidence type="ECO:0000313" key="6">
    <source>
        <dbReference type="Proteomes" id="UP000685013"/>
    </source>
</evidence>
<dbReference type="PANTHER" id="PTHR31065">
    <property type="entry name" value="PLATZ TRANSCRIPTION FACTOR FAMILY PROTEIN"/>
    <property type="match status" value="1"/>
</dbReference>
<comment type="caution">
    <text evidence="5">The sequence shown here is derived from an EMBL/GenBank/DDBJ whole genome shotgun (WGS) entry which is preliminary data.</text>
</comment>
<dbReference type="Pfam" id="PF04640">
    <property type="entry name" value="PLATZ"/>
    <property type="match status" value="1"/>
</dbReference>
<accession>A0AAV6NP46</accession>
<evidence type="ECO:0000259" key="4">
    <source>
        <dbReference type="PROSITE" id="PS50119"/>
    </source>
</evidence>
<feature type="transmembrane region" description="Helical" evidence="3">
    <location>
        <begin position="12"/>
        <end position="33"/>
    </location>
</feature>
<feature type="region of interest" description="Disordered" evidence="2">
    <location>
        <begin position="237"/>
        <end position="276"/>
    </location>
</feature>
<dbReference type="EMBL" id="JAGKQH010000004">
    <property type="protein sequence ID" value="KAG6600856.1"/>
    <property type="molecule type" value="Genomic_DNA"/>
</dbReference>
<reference evidence="5 6" key="1">
    <citation type="journal article" date="2021" name="Hortic Res">
        <title>The domestication of Cucurbita argyrosperma as revealed by the genome of its wild relative.</title>
        <authorList>
            <person name="Barrera-Redondo J."/>
            <person name="Sanchez-de la Vega G."/>
            <person name="Aguirre-Liguori J.A."/>
            <person name="Castellanos-Morales G."/>
            <person name="Gutierrez-Guerrero Y.T."/>
            <person name="Aguirre-Dugua X."/>
            <person name="Aguirre-Planter E."/>
            <person name="Tenaillon M.I."/>
            <person name="Lira-Saade R."/>
            <person name="Eguiarte L.E."/>
        </authorList>
    </citation>
    <scope>NUCLEOTIDE SEQUENCE [LARGE SCALE GENOMIC DNA]</scope>
    <source>
        <strain evidence="5">JBR-2021</strain>
    </source>
</reference>
<evidence type="ECO:0000256" key="1">
    <source>
        <dbReference type="PROSITE-ProRule" id="PRU00024"/>
    </source>
</evidence>
<feature type="compositionally biased region" description="Basic residues" evidence="2">
    <location>
        <begin position="260"/>
        <end position="269"/>
    </location>
</feature>
<evidence type="ECO:0000256" key="3">
    <source>
        <dbReference type="SAM" id="Phobius"/>
    </source>
</evidence>
<gene>
    <name evidence="5" type="ORF">SDJN03_06089</name>
</gene>
<dbReference type="GO" id="GO:0008270">
    <property type="term" value="F:zinc ion binding"/>
    <property type="evidence" value="ECO:0007669"/>
    <property type="project" value="UniProtKB-KW"/>
</dbReference>
<proteinExistence type="predicted"/>
<keyword evidence="1" id="KW-0863">Zinc-finger</keyword>
<dbReference type="InterPro" id="IPR000315">
    <property type="entry name" value="Znf_B-box"/>
</dbReference>
<keyword evidence="3" id="KW-0472">Membrane</keyword>